<dbReference type="AlphaFoldDB" id="A0ABD0WJL0"/>
<evidence type="ECO:0000313" key="2">
    <source>
        <dbReference type="Proteomes" id="UP001557470"/>
    </source>
</evidence>
<protein>
    <submittedName>
        <fullName evidence="1">Uncharacterized protein</fullName>
    </submittedName>
</protein>
<dbReference type="Proteomes" id="UP001557470">
    <property type="component" value="Unassembled WGS sequence"/>
</dbReference>
<comment type="caution">
    <text evidence="1">The sequence shown here is derived from an EMBL/GenBank/DDBJ whole genome shotgun (WGS) entry which is preliminary data.</text>
</comment>
<gene>
    <name evidence="1" type="ORF">UPYG_G00210180</name>
</gene>
<dbReference type="EMBL" id="JAGEUA010000006">
    <property type="protein sequence ID" value="KAL0973729.1"/>
    <property type="molecule type" value="Genomic_DNA"/>
</dbReference>
<reference evidence="1 2" key="1">
    <citation type="submission" date="2024-06" db="EMBL/GenBank/DDBJ databases">
        <authorList>
            <person name="Pan Q."/>
            <person name="Wen M."/>
            <person name="Jouanno E."/>
            <person name="Zahm M."/>
            <person name="Klopp C."/>
            <person name="Cabau C."/>
            <person name="Louis A."/>
            <person name="Berthelot C."/>
            <person name="Parey E."/>
            <person name="Roest Crollius H."/>
            <person name="Montfort J."/>
            <person name="Robinson-Rechavi M."/>
            <person name="Bouchez O."/>
            <person name="Lampietro C."/>
            <person name="Lopez Roques C."/>
            <person name="Donnadieu C."/>
            <person name="Postlethwait J."/>
            <person name="Bobe J."/>
            <person name="Verreycken H."/>
            <person name="Guiguen Y."/>
        </authorList>
    </citation>
    <scope>NUCLEOTIDE SEQUENCE [LARGE SCALE GENOMIC DNA]</scope>
    <source>
        <strain evidence="1">Up_M1</strain>
        <tissue evidence="1">Testis</tissue>
    </source>
</reference>
<evidence type="ECO:0000313" key="1">
    <source>
        <dbReference type="EMBL" id="KAL0973729.1"/>
    </source>
</evidence>
<accession>A0ABD0WJL0</accession>
<proteinExistence type="predicted"/>
<organism evidence="1 2">
    <name type="scientific">Umbra pygmaea</name>
    <name type="common">Eastern mudminnow</name>
    <dbReference type="NCBI Taxonomy" id="75934"/>
    <lineage>
        <taxon>Eukaryota</taxon>
        <taxon>Metazoa</taxon>
        <taxon>Chordata</taxon>
        <taxon>Craniata</taxon>
        <taxon>Vertebrata</taxon>
        <taxon>Euteleostomi</taxon>
        <taxon>Actinopterygii</taxon>
        <taxon>Neopterygii</taxon>
        <taxon>Teleostei</taxon>
        <taxon>Protacanthopterygii</taxon>
        <taxon>Esociformes</taxon>
        <taxon>Umbridae</taxon>
        <taxon>Umbra</taxon>
    </lineage>
</organism>
<keyword evidence="2" id="KW-1185">Reference proteome</keyword>
<sequence>MNNKPIPATLLEHLCLPSFSSTYPTSLIPDEMFCHRCAGNVPLSDPLLITSKAKSLTITRIINDFATYCGMLPPMWNPLQVSRVKRWPAQL</sequence>
<name>A0ABD0WJL0_UMBPY</name>